<keyword evidence="2" id="KW-0732">Signal</keyword>
<dbReference type="PROSITE" id="PS00018">
    <property type="entry name" value="EF_HAND_1"/>
    <property type="match status" value="1"/>
</dbReference>
<protein>
    <recommendedName>
        <fullName evidence="3">EF-hand domain-containing protein</fullName>
    </recommendedName>
</protein>
<sequence>MRISNGLNKKSWLLIGFCVGLPGGAQAGAMGGADSISSQERTGSPSATSPEGTSGSTEGSGSSTGASGSSGSQGSSGTSRGTPGAPAGSSGTSGTSGGTSGTQQSGSSGLGSSQGMGKVRSFQSVDKNGDGYVTKNELADSPSLLKHFDRADTNKDAQLEENEYKKLIIENEQ</sequence>
<dbReference type="HOGENOM" id="CLU_1545829_0_0_6"/>
<evidence type="ECO:0000256" key="2">
    <source>
        <dbReference type="SAM" id="SignalP"/>
    </source>
</evidence>
<dbReference type="InterPro" id="IPR018247">
    <property type="entry name" value="EF_Hand_1_Ca_BS"/>
</dbReference>
<evidence type="ECO:0000256" key="1">
    <source>
        <dbReference type="SAM" id="MobiDB-lite"/>
    </source>
</evidence>
<name>H8GNC3_METAL</name>
<accession>H8GNC3</accession>
<dbReference type="Proteomes" id="UP000005090">
    <property type="component" value="Chromosome"/>
</dbReference>
<feature type="compositionally biased region" description="Low complexity" evidence="1">
    <location>
        <begin position="42"/>
        <end position="93"/>
    </location>
</feature>
<proteinExistence type="predicted"/>
<dbReference type="AlphaFoldDB" id="H8GNC3"/>
<dbReference type="PROSITE" id="PS50222">
    <property type="entry name" value="EF_HAND_2"/>
    <property type="match status" value="1"/>
</dbReference>
<evidence type="ECO:0000313" key="5">
    <source>
        <dbReference type="Proteomes" id="UP000005090"/>
    </source>
</evidence>
<feature type="domain" description="EF-hand" evidence="3">
    <location>
        <begin position="122"/>
        <end position="148"/>
    </location>
</feature>
<dbReference type="Gene3D" id="1.10.238.10">
    <property type="entry name" value="EF-hand"/>
    <property type="match status" value="1"/>
</dbReference>
<feature type="signal peptide" evidence="2">
    <location>
        <begin position="1"/>
        <end position="27"/>
    </location>
</feature>
<reference evidence="4 5" key="1">
    <citation type="journal article" date="2013" name="Genome Announc.">
        <title>Genome Sequence of the Obligate Gammaproteobacterial Methanotroph Methylomicrobium album Strain BG8.</title>
        <authorList>
            <person name="Kits K.D."/>
            <person name="Kalyuzhnaya M.G."/>
            <person name="Klotz M.G."/>
            <person name="Jetten M.S."/>
            <person name="Op den Camp H.J."/>
            <person name="Vuilleumier S."/>
            <person name="Bringel F."/>
            <person name="Dispirito A.A."/>
            <person name="Murrell J.C."/>
            <person name="Bruce D."/>
            <person name="Cheng J.F."/>
            <person name="Copeland A."/>
            <person name="Goodwin L."/>
            <person name="Hauser L."/>
            <person name="Lajus A."/>
            <person name="Land M.L."/>
            <person name="Lapidus A."/>
            <person name="Lucas S."/>
            <person name="Medigue C."/>
            <person name="Pitluck S."/>
            <person name="Woyke T."/>
            <person name="Zeytun A."/>
            <person name="Stein L.Y."/>
        </authorList>
    </citation>
    <scope>NUCLEOTIDE SEQUENCE [LARGE SCALE GENOMIC DNA]</scope>
    <source>
        <strain evidence="4 5">BG8</strain>
    </source>
</reference>
<gene>
    <name evidence="4" type="ORF">Metal_0501</name>
</gene>
<dbReference type="InterPro" id="IPR002048">
    <property type="entry name" value="EF_hand_dom"/>
</dbReference>
<dbReference type="STRING" id="686340.Metal_0501"/>
<dbReference type="GO" id="GO:0005509">
    <property type="term" value="F:calcium ion binding"/>
    <property type="evidence" value="ECO:0007669"/>
    <property type="project" value="InterPro"/>
</dbReference>
<dbReference type="EMBL" id="CM001475">
    <property type="protein sequence ID" value="EIC28352.1"/>
    <property type="molecule type" value="Genomic_DNA"/>
</dbReference>
<dbReference type="RefSeq" id="WP_005369308.1">
    <property type="nucleotide sequence ID" value="NZ_CM001475.1"/>
</dbReference>
<evidence type="ECO:0000259" key="3">
    <source>
        <dbReference type="PROSITE" id="PS50222"/>
    </source>
</evidence>
<dbReference type="SUPFAM" id="SSF47473">
    <property type="entry name" value="EF-hand"/>
    <property type="match status" value="1"/>
</dbReference>
<feature type="chain" id="PRO_5005683566" description="EF-hand domain-containing protein" evidence="2">
    <location>
        <begin position="28"/>
        <end position="173"/>
    </location>
</feature>
<dbReference type="InterPro" id="IPR011992">
    <property type="entry name" value="EF-hand-dom_pair"/>
</dbReference>
<feature type="region of interest" description="Disordered" evidence="1">
    <location>
        <begin position="24"/>
        <end position="141"/>
    </location>
</feature>
<organism evidence="4 5">
    <name type="scientific">Methylomicrobium album BG8</name>
    <dbReference type="NCBI Taxonomy" id="686340"/>
    <lineage>
        <taxon>Bacteria</taxon>
        <taxon>Pseudomonadati</taxon>
        <taxon>Pseudomonadota</taxon>
        <taxon>Gammaproteobacteria</taxon>
        <taxon>Methylococcales</taxon>
        <taxon>Methylococcaceae</taxon>
        <taxon>Methylomicrobium</taxon>
    </lineage>
</organism>
<dbReference type="Pfam" id="PF13202">
    <property type="entry name" value="EF-hand_5"/>
    <property type="match status" value="1"/>
</dbReference>
<evidence type="ECO:0000313" key="4">
    <source>
        <dbReference type="EMBL" id="EIC28352.1"/>
    </source>
</evidence>
<keyword evidence="5" id="KW-1185">Reference proteome</keyword>